<name>A0A0B7BMV3_9EUPU</name>
<dbReference type="AlphaFoldDB" id="A0A0B7BMV3"/>
<reference evidence="1" key="1">
    <citation type="submission" date="2014-12" db="EMBL/GenBank/DDBJ databases">
        <title>Insight into the proteome of Arion vulgaris.</title>
        <authorList>
            <person name="Aradska J."/>
            <person name="Bulat T."/>
            <person name="Smidak R."/>
            <person name="Sarate P."/>
            <person name="Gangsoo J."/>
            <person name="Sialana F."/>
            <person name="Bilban M."/>
            <person name="Lubec G."/>
        </authorList>
    </citation>
    <scope>NUCLEOTIDE SEQUENCE</scope>
    <source>
        <tissue evidence="1">Skin</tissue>
    </source>
</reference>
<proteinExistence type="predicted"/>
<sequence length="55" mass="6060">MTLTFDNKSSGTGLLRLVITKNNVSPENETVVKIGQLMLTKDPFYKPQTSDTSLS</sequence>
<organism evidence="1">
    <name type="scientific">Arion vulgaris</name>
    <dbReference type="NCBI Taxonomy" id="1028688"/>
    <lineage>
        <taxon>Eukaryota</taxon>
        <taxon>Metazoa</taxon>
        <taxon>Spiralia</taxon>
        <taxon>Lophotrochozoa</taxon>
        <taxon>Mollusca</taxon>
        <taxon>Gastropoda</taxon>
        <taxon>Heterobranchia</taxon>
        <taxon>Euthyneura</taxon>
        <taxon>Panpulmonata</taxon>
        <taxon>Eupulmonata</taxon>
        <taxon>Stylommatophora</taxon>
        <taxon>Helicina</taxon>
        <taxon>Arionoidea</taxon>
        <taxon>Arionidae</taxon>
        <taxon>Arion</taxon>
    </lineage>
</organism>
<dbReference type="EMBL" id="HACG01046580">
    <property type="protein sequence ID" value="CEK93445.1"/>
    <property type="molecule type" value="Transcribed_RNA"/>
</dbReference>
<protein>
    <submittedName>
        <fullName evidence="1">Uncharacterized protein</fullName>
    </submittedName>
</protein>
<accession>A0A0B7BMV3</accession>
<gene>
    <name evidence="1" type="primary">ORF195364</name>
</gene>
<evidence type="ECO:0000313" key="1">
    <source>
        <dbReference type="EMBL" id="CEK93445.1"/>
    </source>
</evidence>